<comment type="subunit">
    <text evidence="8">Composed of two chains; the small (or glutamine) chain promotes the hydrolysis of glutamine to ammonia, which is used by the large (or ammonia) chain to synthesize carbamoyl phosphate. Tetramer of heterodimers (alpha,beta)4.</text>
</comment>
<dbReference type="InterPro" id="IPR036480">
    <property type="entry name" value="CarbP_synth_ssu_N_sf"/>
</dbReference>
<evidence type="ECO:0000256" key="5">
    <source>
        <dbReference type="ARBA" id="ARBA00022840"/>
    </source>
</evidence>
<feature type="binding site" evidence="8">
    <location>
        <position position="241"/>
    </location>
    <ligand>
        <name>L-glutamine</name>
        <dbReference type="ChEBI" id="CHEBI:58359"/>
    </ligand>
</feature>
<comment type="catalytic activity">
    <reaction evidence="8">
        <text>L-glutamine + H2O = L-glutamate + NH4(+)</text>
        <dbReference type="Rhea" id="RHEA:15889"/>
        <dbReference type="ChEBI" id="CHEBI:15377"/>
        <dbReference type="ChEBI" id="CHEBI:28938"/>
        <dbReference type="ChEBI" id="CHEBI:29985"/>
        <dbReference type="ChEBI" id="CHEBI:58359"/>
    </reaction>
</comment>
<dbReference type="Gene3D" id="3.50.30.20">
    <property type="entry name" value="Carbamoyl-phosphate synthase small subunit, N-terminal domain"/>
    <property type="match status" value="1"/>
</dbReference>
<feature type="binding site" evidence="8">
    <location>
        <position position="244"/>
    </location>
    <ligand>
        <name>L-glutamine</name>
        <dbReference type="ChEBI" id="CHEBI:58359"/>
    </ligand>
</feature>
<dbReference type="PRINTS" id="PR00099">
    <property type="entry name" value="CPSGATASE"/>
</dbReference>
<feature type="binding site" evidence="8">
    <location>
        <position position="215"/>
    </location>
    <ligand>
        <name>L-glutamine</name>
        <dbReference type="ChEBI" id="CHEBI:58359"/>
    </ligand>
</feature>
<dbReference type="PANTHER" id="PTHR43418">
    <property type="entry name" value="MULTIFUNCTIONAL TRYPTOPHAN BIOSYNTHESIS PROTEIN-RELATED"/>
    <property type="match status" value="1"/>
</dbReference>
<gene>
    <name evidence="8" type="primary">carA</name>
    <name evidence="10" type="ORF">ACFOUO_11555</name>
</gene>
<comment type="pathway">
    <text evidence="8">Pyrimidine metabolism; UMP biosynthesis via de novo pathway; (S)-dihydroorotate from bicarbonate: step 1/3.</text>
</comment>
<dbReference type="InterPro" id="IPR017926">
    <property type="entry name" value="GATASE"/>
</dbReference>
<dbReference type="SUPFAM" id="SSF52317">
    <property type="entry name" value="Class I glutamine amidotransferase-like"/>
    <property type="match status" value="1"/>
</dbReference>
<feature type="active site" description="Nucleophile" evidence="8">
    <location>
        <position position="240"/>
    </location>
</feature>
<evidence type="ECO:0000256" key="1">
    <source>
        <dbReference type="ARBA" id="ARBA00005077"/>
    </source>
</evidence>
<feature type="binding site" evidence="8">
    <location>
        <position position="282"/>
    </location>
    <ligand>
        <name>L-glutamine</name>
        <dbReference type="ChEBI" id="CHEBI:58359"/>
    </ligand>
</feature>
<dbReference type="InterPro" id="IPR050472">
    <property type="entry name" value="Anth_synth/Amidotransfase"/>
</dbReference>
<feature type="region of interest" description="CPSase" evidence="8">
    <location>
        <begin position="1"/>
        <end position="165"/>
    </location>
</feature>
<dbReference type="SMART" id="SM01097">
    <property type="entry name" value="CPSase_sm_chain"/>
    <property type="match status" value="1"/>
</dbReference>
<accession>A0ABV8JES0</accession>
<evidence type="ECO:0000256" key="4">
    <source>
        <dbReference type="ARBA" id="ARBA00022741"/>
    </source>
</evidence>
<keyword evidence="8" id="KW-0028">Amino-acid biosynthesis</keyword>
<dbReference type="Proteomes" id="UP001595843">
    <property type="component" value="Unassembled WGS sequence"/>
</dbReference>
<keyword evidence="3 8" id="KW-0436">Ligase</keyword>
<feature type="active site" evidence="8">
    <location>
        <position position="327"/>
    </location>
</feature>
<evidence type="ECO:0000256" key="3">
    <source>
        <dbReference type="ARBA" id="ARBA00022598"/>
    </source>
</evidence>
<keyword evidence="5 8" id="KW-0067">ATP-binding</keyword>
<feature type="binding site" evidence="8">
    <location>
        <position position="284"/>
    </location>
    <ligand>
        <name>L-glutamine</name>
        <dbReference type="ChEBI" id="CHEBI:58359"/>
    </ligand>
</feature>
<dbReference type="RefSeq" id="WP_380705254.1">
    <property type="nucleotide sequence ID" value="NZ_JBHSAP010000015.1"/>
</dbReference>
<proteinExistence type="inferred from homology"/>
<name>A0ABV8JES0_9BACL</name>
<protein>
    <recommendedName>
        <fullName evidence="8">Carbamoyl phosphate synthase small chain</fullName>
        <ecNumber evidence="8">6.3.5.5</ecNumber>
    </recommendedName>
    <alternativeName>
        <fullName evidence="8">Carbamoyl phosphate synthetase glutamine chain</fullName>
    </alternativeName>
</protein>
<dbReference type="PRINTS" id="PR00096">
    <property type="entry name" value="GATASE"/>
</dbReference>
<comment type="function">
    <text evidence="8">Small subunit of the glutamine-dependent carbamoyl phosphate synthetase (CPSase). CPSase catalyzes the formation of carbamoyl phosphate from the ammonia moiety of glutamine, carbonate, and phosphate donated by ATP, constituting the first step of 2 biosynthetic pathways, one leading to arginine and/or urea and the other to pyrimidine nucleotides. The small subunit (glutamine amidotransferase) binds and cleaves glutamine to supply the large subunit with the substrate ammonia.</text>
</comment>
<evidence type="ECO:0000313" key="10">
    <source>
        <dbReference type="EMBL" id="MFC4077436.1"/>
    </source>
</evidence>
<comment type="similarity">
    <text evidence="2 8">Belongs to the CarA family.</text>
</comment>
<keyword evidence="6 8" id="KW-0315">Glutamine amidotransferase</keyword>
<feature type="binding site" evidence="8">
    <location>
        <position position="45"/>
    </location>
    <ligand>
        <name>L-glutamine</name>
        <dbReference type="ChEBI" id="CHEBI:58359"/>
    </ligand>
</feature>
<dbReference type="PANTHER" id="PTHR43418:SF7">
    <property type="entry name" value="CARBAMOYL-PHOSPHATE SYNTHASE SMALL CHAIN"/>
    <property type="match status" value="1"/>
</dbReference>
<dbReference type="InterPro" id="IPR035686">
    <property type="entry name" value="CPSase_GATase1"/>
</dbReference>
<comment type="caution">
    <text evidence="10">The sequence shown here is derived from an EMBL/GenBank/DDBJ whole genome shotgun (WGS) entry which is preliminary data.</text>
</comment>
<dbReference type="PROSITE" id="PS51273">
    <property type="entry name" value="GATASE_TYPE_1"/>
    <property type="match status" value="1"/>
</dbReference>
<organism evidence="10 11">
    <name type="scientific">Salinithrix halophila</name>
    <dbReference type="NCBI Taxonomy" id="1485204"/>
    <lineage>
        <taxon>Bacteria</taxon>
        <taxon>Bacillati</taxon>
        <taxon>Bacillota</taxon>
        <taxon>Bacilli</taxon>
        <taxon>Bacillales</taxon>
        <taxon>Thermoactinomycetaceae</taxon>
        <taxon>Salinithrix</taxon>
    </lineage>
</organism>
<evidence type="ECO:0000313" key="11">
    <source>
        <dbReference type="Proteomes" id="UP001595843"/>
    </source>
</evidence>
<dbReference type="Gene3D" id="3.40.50.880">
    <property type="match status" value="1"/>
</dbReference>
<feature type="binding site" evidence="8">
    <location>
        <position position="213"/>
    </location>
    <ligand>
        <name>L-glutamine</name>
        <dbReference type="ChEBI" id="CHEBI:58359"/>
    </ligand>
</feature>
<comment type="pathway">
    <text evidence="1 8">Amino-acid biosynthesis; L-arginine biosynthesis; carbamoyl phosphate from bicarbonate: step 1/1.</text>
</comment>
<dbReference type="Pfam" id="PF00988">
    <property type="entry name" value="CPSase_sm_chain"/>
    <property type="match status" value="1"/>
</dbReference>
<dbReference type="NCBIfam" id="TIGR01368">
    <property type="entry name" value="CPSaseIIsmall"/>
    <property type="match status" value="1"/>
</dbReference>
<dbReference type="Pfam" id="PF00117">
    <property type="entry name" value="GATase"/>
    <property type="match status" value="1"/>
</dbReference>
<keyword evidence="8" id="KW-0055">Arginine biosynthesis</keyword>
<dbReference type="NCBIfam" id="NF009475">
    <property type="entry name" value="PRK12838.1"/>
    <property type="match status" value="1"/>
</dbReference>
<dbReference type="HAMAP" id="MF_01209">
    <property type="entry name" value="CPSase_S_chain"/>
    <property type="match status" value="1"/>
</dbReference>
<keyword evidence="8" id="KW-0665">Pyrimidine biosynthesis</keyword>
<sequence>MDAYLVFEDGETFSGQWIGSPKETLGEVVFTTGMTGYQEVMTDPSYAGQIVTFTYPLIGNYGTVMGESESDAPTCTGVVVSELFGGGENGLAVWLDRHGVPGLSGVDTRAVVRKIRSQGAMRGMFSSNPRPTVTGWPDPLSAEWVDSVSVRTPVFHPAKVSDASHIVLIDFGYKRSILQSLIEGGCQVTVVPWFWPPQKIESLDPDGLLFSNGPGDPKAMLPWVSGWVPLVQKIPTLGICLGHQILALAFGADTQRLPFGHRGSNHPVKELATEEVWMTSQNHGYAVCSDSLDLAVWELTHSHVNDGSVEGLAHRQYPIFTAQFHPEAHPGPEDAAGLFQRFIDRVNAAKEVKVYG</sequence>
<evidence type="ECO:0000256" key="7">
    <source>
        <dbReference type="ARBA" id="ARBA00048816"/>
    </source>
</evidence>
<feature type="active site" evidence="8">
    <location>
        <position position="325"/>
    </location>
</feature>
<feature type="binding site" evidence="8">
    <location>
        <position position="285"/>
    </location>
    <ligand>
        <name>L-glutamine</name>
        <dbReference type="ChEBI" id="CHEBI:58359"/>
    </ligand>
</feature>
<keyword evidence="11" id="KW-1185">Reference proteome</keyword>
<evidence type="ECO:0000256" key="2">
    <source>
        <dbReference type="ARBA" id="ARBA00007800"/>
    </source>
</evidence>
<dbReference type="InterPro" id="IPR002474">
    <property type="entry name" value="CarbamoylP_synth_ssu_N"/>
</dbReference>
<dbReference type="EC" id="6.3.5.5" evidence="8"/>
<dbReference type="SUPFAM" id="SSF52021">
    <property type="entry name" value="Carbamoyl phosphate synthetase, small subunit N-terminal domain"/>
    <property type="match status" value="1"/>
</dbReference>
<evidence type="ECO:0000256" key="6">
    <source>
        <dbReference type="ARBA" id="ARBA00022962"/>
    </source>
</evidence>
<evidence type="ECO:0000259" key="9">
    <source>
        <dbReference type="SMART" id="SM01097"/>
    </source>
</evidence>
<comment type="catalytic activity">
    <reaction evidence="7 8">
        <text>hydrogencarbonate + L-glutamine + 2 ATP + H2O = carbamoyl phosphate + L-glutamate + 2 ADP + phosphate + 2 H(+)</text>
        <dbReference type="Rhea" id="RHEA:18633"/>
        <dbReference type="ChEBI" id="CHEBI:15377"/>
        <dbReference type="ChEBI" id="CHEBI:15378"/>
        <dbReference type="ChEBI" id="CHEBI:17544"/>
        <dbReference type="ChEBI" id="CHEBI:29985"/>
        <dbReference type="ChEBI" id="CHEBI:30616"/>
        <dbReference type="ChEBI" id="CHEBI:43474"/>
        <dbReference type="ChEBI" id="CHEBI:58228"/>
        <dbReference type="ChEBI" id="CHEBI:58359"/>
        <dbReference type="ChEBI" id="CHEBI:456216"/>
        <dbReference type="EC" id="6.3.5.5"/>
    </reaction>
</comment>
<evidence type="ECO:0000256" key="8">
    <source>
        <dbReference type="HAMAP-Rule" id="MF_01209"/>
    </source>
</evidence>
<dbReference type="PRINTS" id="PR00097">
    <property type="entry name" value="ANTSNTHASEII"/>
</dbReference>
<feature type="domain" description="Carbamoyl-phosphate synthase small subunit N-terminal" evidence="9">
    <location>
        <begin position="1"/>
        <end position="126"/>
    </location>
</feature>
<keyword evidence="4 8" id="KW-0547">Nucleotide-binding</keyword>
<reference evidence="11" key="1">
    <citation type="journal article" date="2019" name="Int. J. Syst. Evol. Microbiol.">
        <title>The Global Catalogue of Microorganisms (GCM) 10K type strain sequencing project: providing services to taxonomists for standard genome sequencing and annotation.</title>
        <authorList>
            <consortium name="The Broad Institute Genomics Platform"/>
            <consortium name="The Broad Institute Genome Sequencing Center for Infectious Disease"/>
            <person name="Wu L."/>
            <person name="Ma J."/>
        </authorList>
    </citation>
    <scope>NUCLEOTIDE SEQUENCE [LARGE SCALE GENOMIC DNA]</scope>
    <source>
        <strain evidence="11">IBRC-M 10813</strain>
    </source>
</reference>
<dbReference type="InterPro" id="IPR006274">
    <property type="entry name" value="CarbamoylP_synth_ssu"/>
</dbReference>
<dbReference type="InterPro" id="IPR029062">
    <property type="entry name" value="Class_I_gatase-like"/>
</dbReference>
<dbReference type="EMBL" id="JBHSAP010000015">
    <property type="protein sequence ID" value="MFC4077436.1"/>
    <property type="molecule type" value="Genomic_DNA"/>
</dbReference>
<dbReference type="CDD" id="cd01744">
    <property type="entry name" value="GATase1_CPSase"/>
    <property type="match status" value="1"/>
</dbReference>